<feature type="domain" description="Asparaginase/glutaminase C-terminal" evidence="5">
    <location>
        <begin position="184"/>
        <end position="284"/>
    </location>
</feature>
<evidence type="ECO:0000256" key="3">
    <source>
        <dbReference type="PROSITE-ProRule" id="PRU10100"/>
    </source>
</evidence>
<dbReference type="Gene3D" id="3.40.50.1170">
    <property type="entry name" value="L-asparaginase, N-terminal domain"/>
    <property type="match status" value="1"/>
</dbReference>
<feature type="domain" description="L-asparaginase N-terminal" evidence="4">
    <location>
        <begin position="4"/>
        <end position="171"/>
    </location>
</feature>
<name>A0ABU8BYY5_9RHOB</name>
<evidence type="ECO:0000313" key="7">
    <source>
        <dbReference type="Proteomes" id="UP001431963"/>
    </source>
</evidence>
<dbReference type="RefSeq" id="WP_335424943.1">
    <property type="nucleotide sequence ID" value="NZ_JBALHR010000014.1"/>
</dbReference>
<dbReference type="Proteomes" id="UP001431963">
    <property type="component" value="Unassembled WGS sequence"/>
</dbReference>
<dbReference type="EC" id="3.5.1.1" evidence="6"/>
<accession>A0ABU8BYY5</accession>
<dbReference type="InterPro" id="IPR020827">
    <property type="entry name" value="Asparaginase/glutaminase_AS1"/>
</dbReference>
<dbReference type="PIRSF" id="PIRSF001220">
    <property type="entry name" value="L-ASNase_gatD"/>
    <property type="match status" value="1"/>
</dbReference>
<keyword evidence="7" id="KW-1185">Reference proteome</keyword>
<dbReference type="Pfam" id="PF17763">
    <property type="entry name" value="Asparaginase_C"/>
    <property type="match status" value="1"/>
</dbReference>
<dbReference type="PROSITE" id="PS51732">
    <property type="entry name" value="ASN_GLN_ASE_3"/>
    <property type="match status" value="1"/>
</dbReference>
<dbReference type="InterPro" id="IPR027473">
    <property type="entry name" value="L-asparaginase_C"/>
</dbReference>
<comment type="similarity">
    <text evidence="1">Belongs to the asparaginase 1 family.</text>
</comment>
<dbReference type="PANTHER" id="PTHR11707">
    <property type="entry name" value="L-ASPARAGINASE"/>
    <property type="match status" value="1"/>
</dbReference>
<reference evidence="6" key="1">
    <citation type="submission" date="2024-02" db="EMBL/GenBank/DDBJ databases">
        <title>Genome sequences of strain Gemmobacter sp. JM10B15.</title>
        <authorList>
            <person name="Zhang M."/>
        </authorList>
    </citation>
    <scope>NUCLEOTIDE SEQUENCE</scope>
    <source>
        <strain evidence="6">JM10B15</strain>
    </source>
</reference>
<dbReference type="PIRSF" id="PIRSF500176">
    <property type="entry name" value="L_ASNase"/>
    <property type="match status" value="1"/>
</dbReference>
<evidence type="ECO:0000259" key="4">
    <source>
        <dbReference type="Pfam" id="PF00710"/>
    </source>
</evidence>
<dbReference type="InterPro" id="IPR027474">
    <property type="entry name" value="L-asparaginase_N"/>
</dbReference>
<evidence type="ECO:0000256" key="2">
    <source>
        <dbReference type="PROSITE-ProRule" id="PRU10099"/>
    </source>
</evidence>
<dbReference type="PANTHER" id="PTHR11707:SF28">
    <property type="entry name" value="60 KDA LYSOPHOSPHOLIPASE"/>
    <property type="match status" value="1"/>
</dbReference>
<dbReference type="InterPro" id="IPR040919">
    <property type="entry name" value="Asparaginase_C"/>
</dbReference>
<dbReference type="EMBL" id="JBALHR010000014">
    <property type="protein sequence ID" value="MEH7829916.1"/>
    <property type="molecule type" value="Genomic_DNA"/>
</dbReference>
<dbReference type="InterPro" id="IPR006034">
    <property type="entry name" value="Asparaginase/glutaminase-like"/>
</dbReference>
<keyword evidence="6" id="KW-0378">Hydrolase</keyword>
<sequence length="297" mass="30005">MAEILVIHTGGTIGMVSGAEGLVPAAGVVEQALAAMAPRDLEITVEAFDPLVDSAEMGPAHWNRIIDLIAGFRGRGVIVTHGTDTMAFTGAALTQALAGIGLPVVLCGAMQPLRMGGDAEGNLALALDAATTAAAGVWLAFAGRVMPAAGLVKHDSQGDDAFRSVPQEPVTAPFGPRRFAPARLAILTLSPGLPAAMIGAALAELDGAVLRVFGAGTVMTNPALEQVLAEAVARGCRIRAVSQCETGGLVPGAYAAGAPLWRAGVTNGGTETAEAALARLWLDLSEPAMALGYSPQG</sequence>
<dbReference type="Gene3D" id="3.40.50.40">
    <property type="match status" value="1"/>
</dbReference>
<evidence type="ECO:0000259" key="5">
    <source>
        <dbReference type="Pfam" id="PF17763"/>
    </source>
</evidence>
<evidence type="ECO:0000313" key="6">
    <source>
        <dbReference type="EMBL" id="MEH7829916.1"/>
    </source>
</evidence>
<dbReference type="SMART" id="SM00870">
    <property type="entry name" value="Asparaginase"/>
    <property type="match status" value="1"/>
</dbReference>
<dbReference type="InterPro" id="IPR036152">
    <property type="entry name" value="Asp/glu_Ase-like_sf"/>
</dbReference>
<dbReference type="InterPro" id="IPR027475">
    <property type="entry name" value="Asparaginase/glutaminase_AS2"/>
</dbReference>
<evidence type="ECO:0000256" key="1">
    <source>
        <dbReference type="ARBA" id="ARBA00010518"/>
    </source>
</evidence>
<gene>
    <name evidence="6" type="ORF">V6590_17335</name>
</gene>
<proteinExistence type="inferred from homology"/>
<comment type="caution">
    <text evidence="6">The sequence shown here is derived from an EMBL/GenBank/DDBJ whole genome shotgun (WGS) entry which is preliminary data.</text>
</comment>
<protein>
    <submittedName>
        <fullName evidence="6">Asparaginase domain-containing protein</fullName>
        <ecNumber evidence="6">3.5.1.1</ecNumber>
    </submittedName>
</protein>
<feature type="active site" evidence="3">
    <location>
        <position position="83"/>
    </location>
</feature>
<dbReference type="InterPro" id="IPR037152">
    <property type="entry name" value="L-asparaginase_N_sf"/>
</dbReference>
<organism evidence="6 7">
    <name type="scientific">Gemmobacter denitrificans</name>
    <dbReference type="NCBI Taxonomy" id="3123040"/>
    <lineage>
        <taxon>Bacteria</taxon>
        <taxon>Pseudomonadati</taxon>
        <taxon>Pseudomonadota</taxon>
        <taxon>Alphaproteobacteria</taxon>
        <taxon>Rhodobacterales</taxon>
        <taxon>Paracoccaceae</taxon>
        <taxon>Gemmobacter</taxon>
    </lineage>
</organism>
<feature type="active site" evidence="2">
    <location>
        <position position="12"/>
    </location>
</feature>
<dbReference type="PRINTS" id="PR00139">
    <property type="entry name" value="ASNGLNASE"/>
</dbReference>
<dbReference type="PROSITE" id="PS00144">
    <property type="entry name" value="ASN_GLN_ASE_1"/>
    <property type="match status" value="1"/>
</dbReference>
<dbReference type="SUPFAM" id="SSF53774">
    <property type="entry name" value="Glutaminase/Asparaginase"/>
    <property type="match status" value="1"/>
</dbReference>
<dbReference type="GO" id="GO:0004067">
    <property type="term" value="F:asparaginase activity"/>
    <property type="evidence" value="ECO:0007669"/>
    <property type="project" value="UniProtKB-EC"/>
</dbReference>
<dbReference type="Pfam" id="PF00710">
    <property type="entry name" value="Asparaginase"/>
    <property type="match status" value="1"/>
</dbReference>
<dbReference type="PROSITE" id="PS00917">
    <property type="entry name" value="ASN_GLN_ASE_2"/>
    <property type="match status" value="1"/>
</dbReference>